<evidence type="ECO:0000313" key="3">
    <source>
        <dbReference type="Proteomes" id="UP000008037"/>
    </source>
</evidence>
<evidence type="ECO:0000259" key="1">
    <source>
        <dbReference type="Pfam" id="PF12323"/>
    </source>
</evidence>
<reference evidence="2 3" key="1">
    <citation type="journal article" date="2012" name="Environ. Microbiol.">
        <title>The genome of the ammonia-oxidizing Candidatus Nitrososphaera gargensis: insights into metabolic versatility and environmental adaptations.</title>
        <authorList>
            <person name="Spang A."/>
            <person name="Poehlein A."/>
            <person name="Offre P."/>
            <person name="Zumbragel S."/>
            <person name="Haider S."/>
            <person name="Rychlik N."/>
            <person name="Nowka B."/>
            <person name="Schmeisser C."/>
            <person name="Lebedeva E.V."/>
            <person name="Rattei T."/>
            <person name="Bohm C."/>
            <person name="Schmid M."/>
            <person name="Galushko A."/>
            <person name="Hatzenpichler R."/>
            <person name="Weinmaier T."/>
            <person name="Daniel R."/>
            <person name="Schleper C."/>
            <person name="Spieck E."/>
            <person name="Streit W."/>
            <person name="Wagner M."/>
        </authorList>
    </citation>
    <scope>NUCLEOTIDE SEQUENCE [LARGE SCALE GENOMIC DNA]</scope>
    <source>
        <strain evidence="3">Ga9.2</strain>
    </source>
</reference>
<accession>K0IAM6</accession>
<dbReference type="STRING" id="1237085.Ngar_c14450"/>
<dbReference type="HOGENOM" id="CLU_032903_4_6_2"/>
<dbReference type="RefSeq" id="WP_015018918.1">
    <property type="nucleotide sequence ID" value="NC_018719.1"/>
</dbReference>
<feature type="domain" description="Transposase putative helix-turn-helix" evidence="1">
    <location>
        <begin position="1"/>
        <end position="38"/>
    </location>
</feature>
<dbReference type="AlphaFoldDB" id="K0IAM6"/>
<evidence type="ECO:0000313" key="2">
    <source>
        <dbReference type="EMBL" id="AFU58381.1"/>
    </source>
</evidence>
<protein>
    <submittedName>
        <fullName evidence="2">Putative transposase</fullName>
    </submittedName>
</protein>
<dbReference type="KEGG" id="nga:Ngar_c14450"/>
<dbReference type="Pfam" id="PF12323">
    <property type="entry name" value="HTH_OrfB_IS605"/>
    <property type="match status" value="1"/>
</dbReference>
<dbReference type="InterPro" id="IPR021027">
    <property type="entry name" value="Transposase_put_HTH"/>
</dbReference>
<sequence length="81" mass="9907">MIRCYKFRLYPTEQQVKIMNETMETCRHPYNESLGEKSTDWDIGFYAQKQLLTVRKQDNRYYNQVYSQVLQDVLLRLDKAY</sequence>
<keyword evidence="3" id="KW-1185">Reference proteome</keyword>
<proteinExistence type="predicted"/>
<dbReference type="EMBL" id="CP002408">
    <property type="protein sequence ID" value="AFU58381.1"/>
    <property type="molecule type" value="Genomic_DNA"/>
</dbReference>
<gene>
    <name evidence="2" type="ordered locus">Ngar_c14450</name>
</gene>
<dbReference type="BioCyc" id="CNIT1237085:G1324-1443-MONOMER"/>
<dbReference type="GeneID" id="13797704"/>
<organism evidence="2 3">
    <name type="scientific">Nitrososphaera gargensis (strain Ga9.2)</name>
    <dbReference type="NCBI Taxonomy" id="1237085"/>
    <lineage>
        <taxon>Archaea</taxon>
        <taxon>Nitrososphaerota</taxon>
        <taxon>Nitrososphaeria</taxon>
        <taxon>Nitrososphaerales</taxon>
        <taxon>Nitrososphaeraceae</taxon>
        <taxon>Nitrososphaera</taxon>
    </lineage>
</organism>
<dbReference type="InParanoid" id="K0IAM6"/>
<dbReference type="Proteomes" id="UP000008037">
    <property type="component" value="Chromosome"/>
</dbReference>
<name>K0IAM6_NITGG</name>